<keyword evidence="5" id="KW-1185">Reference proteome</keyword>
<dbReference type="InterPro" id="IPR016208">
    <property type="entry name" value="Ald_Oxase/xanthine_DH-like"/>
</dbReference>
<keyword evidence="1" id="KW-0500">Molybdenum</keyword>
<dbReference type="GO" id="GO:0016491">
    <property type="term" value="F:oxidoreductase activity"/>
    <property type="evidence" value="ECO:0007669"/>
    <property type="project" value="UniProtKB-KW"/>
</dbReference>
<dbReference type="RefSeq" id="WP_152869235.1">
    <property type="nucleotide sequence ID" value="NZ_VMNX01000291.1"/>
</dbReference>
<name>A0A5N8X4X6_9ACTN</name>
<evidence type="ECO:0000313" key="5">
    <source>
        <dbReference type="Proteomes" id="UP000373149"/>
    </source>
</evidence>
<dbReference type="Gene3D" id="3.30.365.10">
    <property type="entry name" value="Aldehyde oxidase/xanthine dehydrogenase, molybdopterin binding domain"/>
    <property type="match status" value="4"/>
</dbReference>
<dbReference type="SUPFAM" id="SSF56003">
    <property type="entry name" value="Molybdenum cofactor-binding domain"/>
    <property type="match status" value="1"/>
</dbReference>
<dbReference type="InterPro" id="IPR046867">
    <property type="entry name" value="AldOxase/xan_DH_MoCoBD2"/>
</dbReference>
<protein>
    <submittedName>
        <fullName evidence="4">Xanthine dehydrogenase family protein molybdopterin-binding subunit</fullName>
    </submittedName>
</protein>
<dbReference type="SMART" id="SM01008">
    <property type="entry name" value="Ald_Xan_dh_C"/>
    <property type="match status" value="1"/>
</dbReference>
<dbReference type="AlphaFoldDB" id="A0A5N8X4X6"/>
<accession>A0A5N8X4X6</accession>
<dbReference type="InterPro" id="IPR000674">
    <property type="entry name" value="Ald_Oxase/Xan_DH_a/b"/>
</dbReference>
<dbReference type="GO" id="GO:0005506">
    <property type="term" value="F:iron ion binding"/>
    <property type="evidence" value="ECO:0007669"/>
    <property type="project" value="InterPro"/>
</dbReference>
<sequence>MSPIVGSPVARIDGRAKVTGAATYTADTQVSGALYGYLVLSTIANGRITGITTQDAERSPGVVGIFTHQNMPRLAVPTSQLAAYWKRVIPLQNADIHHSGQPVAYVVAQTLEQAQHAASLVNVTYDARTPQTSLSGAMDEAYVPDPGLEGPNEVTRGDTEAGLAQADVRIDVSYTTPMHHHNALEPSATTAVWDGDRLTVHETAQGINATRLSLSEALDVPLANIRVLSPFLGGGFGAKGPVWPHTMFTAALARHLRHPVKLVLSRAQAYTSNGHRPEAHQRFRLGAKRDGTLTAIDHITTSQVSRTEDLLFNTSEPTRMLYACPNVHVAQRAVKLHLPAPSNMRSPEVVAAHGLETALDELSYELDMDPIKLRLRNYTSVNPDNGAAFGSKHLQECYRRGADAFGWSKRDPRPRSMRDGDTLIGLGMASAAHTAGGRPGAGARVVISANGKAVVQVATHDIGTGTYTVMSQVAADSLGLDLDDVDFELGDTDYPFAFVSAASATAPGVSAAVNRACTTARRSVIDIAVADPRSPLHGIPADQITVEAGILYDTDRPKLRDTIRAVVTRHGEPVEATTNPVPIPPGYTTGAVFAEVRVDPRLGQVRVTRMHGIFDAGRVLNRRTLRSQAIGGAVWAVGFTLSEHTMVDHHLGRIVNPNLSGYLVPVNADIPEIHIGFVDKPDPANREAFGARGFGETPMTGMTAAIGNAVYHATGRRIRDLPITLDKIIGDGEAG</sequence>
<dbReference type="PANTHER" id="PTHR11908:SF132">
    <property type="entry name" value="ALDEHYDE OXIDASE 1-RELATED"/>
    <property type="match status" value="1"/>
</dbReference>
<evidence type="ECO:0000256" key="1">
    <source>
        <dbReference type="ARBA" id="ARBA00022505"/>
    </source>
</evidence>
<evidence type="ECO:0000256" key="2">
    <source>
        <dbReference type="ARBA" id="ARBA00023002"/>
    </source>
</evidence>
<dbReference type="Pfam" id="PF01315">
    <property type="entry name" value="Ald_Xan_dh_C"/>
    <property type="match status" value="1"/>
</dbReference>
<dbReference type="SUPFAM" id="SSF54665">
    <property type="entry name" value="CO dehydrogenase molybdoprotein N-domain-like"/>
    <property type="match status" value="1"/>
</dbReference>
<dbReference type="Gene3D" id="3.90.1170.50">
    <property type="entry name" value="Aldehyde oxidase/xanthine dehydrogenase, a/b hammerhead"/>
    <property type="match status" value="1"/>
</dbReference>
<dbReference type="EMBL" id="VMNX01000291">
    <property type="protein sequence ID" value="MPY54581.1"/>
    <property type="molecule type" value="Genomic_DNA"/>
</dbReference>
<proteinExistence type="predicted"/>
<evidence type="ECO:0000259" key="3">
    <source>
        <dbReference type="SMART" id="SM01008"/>
    </source>
</evidence>
<dbReference type="InterPro" id="IPR008274">
    <property type="entry name" value="AldOxase/xan_DH_MoCoBD1"/>
</dbReference>
<organism evidence="4 5">
    <name type="scientific">Streptomyces acidicola</name>
    <dbReference type="NCBI Taxonomy" id="2596892"/>
    <lineage>
        <taxon>Bacteria</taxon>
        <taxon>Bacillati</taxon>
        <taxon>Actinomycetota</taxon>
        <taxon>Actinomycetes</taxon>
        <taxon>Kitasatosporales</taxon>
        <taxon>Streptomycetaceae</taxon>
        <taxon>Streptomyces</taxon>
    </lineage>
</organism>
<comment type="caution">
    <text evidence="4">The sequence shown here is derived from an EMBL/GenBank/DDBJ whole genome shotgun (WGS) entry which is preliminary data.</text>
</comment>
<dbReference type="Pfam" id="PF20256">
    <property type="entry name" value="MoCoBD_2"/>
    <property type="match status" value="1"/>
</dbReference>
<dbReference type="Proteomes" id="UP000373149">
    <property type="component" value="Unassembled WGS sequence"/>
</dbReference>
<dbReference type="InterPro" id="IPR037165">
    <property type="entry name" value="AldOxase/xan_DH_Mopterin-bd_sf"/>
</dbReference>
<evidence type="ECO:0000313" key="4">
    <source>
        <dbReference type="EMBL" id="MPY54581.1"/>
    </source>
</evidence>
<reference evidence="4 5" key="1">
    <citation type="submission" date="2019-09" db="EMBL/GenBank/DDBJ databases">
        <authorList>
            <person name="Duangmal K."/>
            <person name="Teo W.F.A."/>
            <person name="Lipun K."/>
        </authorList>
    </citation>
    <scope>NUCLEOTIDE SEQUENCE [LARGE SCALE GENOMIC DNA]</scope>
    <source>
        <strain evidence="4 5">K1PN6</strain>
    </source>
</reference>
<feature type="domain" description="Aldehyde oxidase/xanthine dehydrogenase a/b hammerhead" evidence="3">
    <location>
        <begin position="19"/>
        <end position="129"/>
    </location>
</feature>
<gene>
    <name evidence="4" type="ORF">FPZ41_40925</name>
</gene>
<dbReference type="Pfam" id="PF02738">
    <property type="entry name" value="MoCoBD_1"/>
    <property type="match status" value="1"/>
</dbReference>
<keyword evidence="2" id="KW-0560">Oxidoreductase</keyword>
<dbReference type="PANTHER" id="PTHR11908">
    <property type="entry name" value="XANTHINE DEHYDROGENASE"/>
    <property type="match status" value="1"/>
</dbReference>
<dbReference type="InterPro" id="IPR036856">
    <property type="entry name" value="Ald_Oxase/Xan_DH_a/b_sf"/>
</dbReference>